<dbReference type="EMBL" id="CP061799">
    <property type="protein sequence ID" value="QTA83392.1"/>
    <property type="molecule type" value="Genomic_DNA"/>
</dbReference>
<dbReference type="InterPro" id="IPR052714">
    <property type="entry name" value="MFS_Exporter"/>
</dbReference>
<feature type="transmembrane region" description="Helical" evidence="4">
    <location>
        <begin position="334"/>
        <end position="359"/>
    </location>
</feature>
<dbReference type="InterPro" id="IPR011701">
    <property type="entry name" value="MFS"/>
</dbReference>
<evidence type="ECO:0000256" key="2">
    <source>
        <dbReference type="ARBA" id="ARBA00022989"/>
    </source>
</evidence>
<reference evidence="6" key="1">
    <citation type="journal article" date="2021" name="Microb. Physiol.">
        <title>Proteogenomic Insights into the Physiology of Marine, Sulfate-Reducing, Filamentous Desulfonema limicola and Desulfonema magnum.</title>
        <authorList>
            <person name="Schnaars V."/>
            <person name="Wohlbrand L."/>
            <person name="Scheve S."/>
            <person name="Hinrichs C."/>
            <person name="Reinhardt R."/>
            <person name="Rabus R."/>
        </authorList>
    </citation>
    <scope>NUCLEOTIDE SEQUENCE</scope>
    <source>
        <strain evidence="6">5ac10</strain>
    </source>
</reference>
<dbReference type="InterPro" id="IPR020846">
    <property type="entry name" value="MFS_dom"/>
</dbReference>
<feature type="transmembrane region" description="Helical" evidence="4">
    <location>
        <begin position="160"/>
        <end position="182"/>
    </location>
</feature>
<name>A0A975BD91_9BACT</name>
<evidence type="ECO:0000259" key="5">
    <source>
        <dbReference type="PROSITE" id="PS50850"/>
    </source>
</evidence>
<evidence type="ECO:0000256" key="1">
    <source>
        <dbReference type="ARBA" id="ARBA00022692"/>
    </source>
</evidence>
<dbReference type="GO" id="GO:0022857">
    <property type="term" value="F:transmembrane transporter activity"/>
    <property type="evidence" value="ECO:0007669"/>
    <property type="project" value="InterPro"/>
</dbReference>
<dbReference type="PANTHER" id="PTHR23531">
    <property type="entry name" value="QUINOLENE RESISTANCE PROTEIN NORA"/>
    <property type="match status" value="1"/>
</dbReference>
<organism evidence="6 7">
    <name type="scientific">Desulfonema limicola</name>
    <dbReference type="NCBI Taxonomy" id="45656"/>
    <lineage>
        <taxon>Bacteria</taxon>
        <taxon>Pseudomonadati</taxon>
        <taxon>Thermodesulfobacteriota</taxon>
        <taxon>Desulfobacteria</taxon>
        <taxon>Desulfobacterales</taxon>
        <taxon>Desulfococcaceae</taxon>
        <taxon>Desulfonema</taxon>
    </lineage>
</organism>
<dbReference type="SUPFAM" id="SSF103473">
    <property type="entry name" value="MFS general substrate transporter"/>
    <property type="match status" value="1"/>
</dbReference>
<evidence type="ECO:0000313" key="6">
    <source>
        <dbReference type="EMBL" id="QTA83392.1"/>
    </source>
</evidence>
<sequence length="396" mass="43376">MNNLNKKIFIILFFSIFTAVTGVGIVVPLLPVYAHTLGGSGLYIGLIFGSFSLSRTFFLPYFGRSSDKRGRKPYIVTGLLCYAVISFSFILASSVEILIAIRFFQGIASAMIMPVTQAYVGDITPEKKEGVTMGLFNMSTFIGLSIGPMIGGLLNDHVNMNAAFISMGILSSIGFLLSLFLLPPARSEKVTAYRIKPVSWLYLLKDRYIDGIFIFRFVYTACIGIIWGFLPIYADSEFALSGSCIGFLVMTGIFTSGLLQTPVGYIADRGNKRLMIIMGGIIIIVSMFLYQWSGKFQDLFYASFLFGVGGSLSMAPLTAIAVQKGVQMKSMGAVMSVLTLGHSLGMMTGAFFAGILMDYYELRQIFLFGAGIMLTGVILFILFTVEKKSCSQVKIY</sequence>
<dbReference type="InterPro" id="IPR036259">
    <property type="entry name" value="MFS_trans_sf"/>
</dbReference>
<dbReference type="AlphaFoldDB" id="A0A975BD91"/>
<evidence type="ECO:0000256" key="4">
    <source>
        <dbReference type="SAM" id="Phobius"/>
    </source>
</evidence>
<dbReference type="CDD" id="cd17325">
    <property type="entry name" value="MFS_MdtG_SLC18_like"/>
    <property type="match status" value="1"/>
</dbReference>
<feature type="transmembrane region" description="Helical" evidence="4">
    <location>
        <begin position="132"/>
        <end position="154"/>
    </location>
</feature>
<feature type="transmembrane region" description="Helical" evidence="4">
    <location>
        <begin position="42"/>
        <end position="62"/>
    </location>
</feature>
<proteinExistence type="predicted"/>
<dbReference type="Proteomes" id="UP000663720">
    <property type="component" value="Chromosome"/>
</dbReference>
<feature type="transmembrane region" description="Helical" evidence="4">
    <location>
        <begin position="74"/>
        <end position="93"/>
    </location>
</feature>
<dbReference type="PANTHER" id="PTHR23531:SF1">
    <property type="entry name" value="QUINOLENE RESISTANCE PROTEIN NORA"/>
    <property type="match status" value="1"/>
</dbReference>
<accession>A0A975BD91</accession>
<keyword evidence="3 4" id="KW-0472">Membrane</keyword>
<gene>
    <name evidence="6" type="ORF">dnl_57960</name>
</gene>
<feature type="transmembrane region" description="Helical" evidence="4">
    <location>
        <begin position="274"/>
        <end position="293"/>
    </location>
</feature>
<feature type="transmembrane region" description="Helical" evidence="4">
    <location>
        <begin position="9"/>
        <end position="30"/>
    </location>
</feature>
<feature type="transmembrane region" description="Helical" evidence="4">
    <location>
        <begin position="299"/>
        <end position="322"/>
    </location>
</feature>
<dbReference type="Gene3D" id="1.20.1250.20">
    <property type="entry name" value="MFS general substrate transporter like domains"/>
    <property type="match status" value="2"/>
</dbReference>
<feature type="transmembrane region" description="Helical" evidence="4">
    <location>
        <begin position="245"/>
        <end position="267"/>
    </location>
</feature>
<dbReference type="PROSITE" id="PS50850">
    <property type="entry name" value="MFS"/>
    <property type="match status" value="1"/>
</dbReference>
<protein>
    <submittedName>
        <fullName evidence="6">Major facilitator superfamily transporter</fullName>
    </submittedName>
</protein>
<feature type="transmembrane region" description="Helical" evidence="4">
    <location>
        <begin position="365"/>
        <end position="385"/>
    </location>
</feature>
<feature type="transmembrane region" description="Helical" evidence="4">
    <location>
        <begin position="213"/>
        <end position="233"/>
    </location>
</feature>
<dbReference type="KEGG" id="dli:dnl_57960"/>
<feature type="domain" description="Major facilitator superfamily (MFS) profile" evidence="5">
    <location>
        <begin position="8"/>
        <end position="388"/>
    </location>
</feature>
<keyword evidence="1 4" id="KW-0812">Transmembrane</keyword>
<evidence type="ECO:0000256" key="3">
    <source>
        <dbReference type="ARBA" id="ARBA00023136"/>
    </source>
</evidence>
<feature type="transmembrane region" description="Helical" evidence="4">
    <location>
        <begin position="99"/>
        <end position="120"/>
    </location>
</feature>
<evidence type="ECO:0000313" key="7">
    <source>
        <dbReference type="Proteomes" id="UP000663720"/>
    </source>
</evidence>
<dbReference type="RefSeq" id="WP_207689249.1">
    <property type="nucleotide sequence ID" value="NZ_CP061799.1"/>
</dbReference>
<dbReference type="PRINTS" id="PR01036">
    <property type="entry name" value="TCRTETB"/>
</dbReference>
<keyword evidence="7" id="KW-1185">Reference proteome</keyword>
<dbReference type="Pfam" id="PF07690">
    <property type="entry name" value="MFS_1"/>
    <property type="match status" value="1"/>
</dbReference>
<keyword evidence="2 4" id="KW-1133">Transmembrane helix</keyword>